<dbReference type="Pfam" id="PF12770">
    <property type="entry name" value="CHAT"/>
    <property type="match status" value="1"/>
</dbReference>
<proteinExistence type="predicted"/>
<dbReference type="InterPro" id="IPR024983">
    <property type="entry name" value="CHAT_dom"/>
</dbReference>
<sequence>MGKCLSLQDLATQLDELVSQVSSKSVEDMEVDELDQILHLTDSIPNNSEAGASDPNPLLRSSMYRRAHALYFRYKITSDEKNLEESLCLFLVLFQEPLEDENARIRHLRTYALALGDSHVLTQDVNHLYDSIKYLQEVIDYRRARSTLTPDLELNLGIMLSYKYFLSGEQSDFDNAQVALSDLYSTSMQQESIEGIIDLYDESFIRSGLEVHRDESLRLRKKLRDMDSAFIYSLRIDKLTRSNPDRFSPRQSTEDLEKCIKICRAAHQLVPQDDAVHTDWLYWLSFYLSKRFQSTEEISHAQEALQLLRQTLDTMDQEHANYPYYLVQISNVLRCLHHQTNEVSDLDEAIQFNEQALSVISEGEGHWLRQETLFDRSLLLSQRYRSKGTLDDLNESISLSKQTLRATSSDGAPDAGLLLNMAQNLHRKYERTNCSSDLEKAIEFAQRANEELEPDDFGKMTCFKLLSRMFLSRSKLSGSYANVEEAVEYARQALEHFEGNTISRCRYVCCYVNAMHEKHSRQLRDRMKDMSPVDEIDEVIDIGLIAISCLPDGHDTKSTLWMILGNLYTCKLQRVYFTDGFRGGKYDEASASASECYIRCSITPQANPMTRINAVLGLIRAGLAIDSRVTAGMLGVLLIQEFQGQIFTLEDKQYWASQVLGLATDTAAAIMSFERARAQRHPNATHLNMGWLALATLSRGRGMLLSSIQDRRTLSMEGEEGGSTSDETLAKSRARLMEQICHGLGLAITKKSEPHAVRSTEDDQHNGEGTIDYLVDDILGQPESDYFLSVHPRSDVLEAARSGPIVVLNLSVQGYDGCDIFIITQSYLKVLNLKDVEQDEIRHWALSGDKLWSQECLTWLWDTITGPIMDALGFTQPPDNDDWPHVTWIPTGVMSKFPLHASGRHESGGHETVMDRVVSSYGTTVQGLVASRLQASTVSTSAEALLVAMSNTPGNCTLPYATDEVCEIQKIFKCTSVNATQLEGHKETIKSRLNKSNIFHFAGHGYTDYVDPSKSHLCVEDKNNPLSIAELLQLDIDQGSHFLAYLSACGTGRVREEKFMDESIHLISAFQVLGFRHVIGTLWEVQDQTCMDMARLTYQVIRDEDMTDQSVSRGLHKAIKHVRDEWITEHARRTLEIRTGNIHSDTGATINSGVQERGADTREGRDMIPLEDDWCQSSPPPWIAYVHYGV</sequence>
<feature type="domain" description="CHAT" evidence="1">
    <location>
        <begin position="854"/>
        <end position="1139"/>
    </location>
</feature>
<dbReference type="Gene3D" id="1.25.40.10">
    <property type="entry name" value="Tetratricopeptide repeat domain"/>
    <property type="match status" value="1"/>
</dbReference>
<evidence type="ECO:0000259" key="1">
    <source>
        <dbReference type="Pfam" id="PF12770"/>
    </source>
</evidence>
<dbReference type="Proteomes" id="UP000766486">
    <property type="component" value="Unassembled WGS sequence"/>
</dbReference>
<keyword evidence="3" id="KW-1185">Reference proteome</keyword>
<evidence type="ECO:0000313" key="3">
    <source>
        <dbReference type="Proteomes" id="UP000766486"/>
    </source>
</evidence>
<dbReference type="InterPro" id="IPR011990">
    <property type="entry name" value="TPR-like_helical_dom_sf"/>
</dbReference>
<dbReference type="EMBL" id="CABFNS010000742">
    <property type="protein sequence ID" value="VUC26072.1"/>
    <property type="molecule type" value="Genomic_DNA"/>
</dbReference>
<gene>
    <name evidence="2" type="ORF">CLO192961_LOCUS179571</name>
</gene>
<accession>A0ABY6U846</accession>
<evidence type="ECO:0000313" key="2">
    <source>
        <dbReference type="EMBL" id="VUC26072.1"/>
    </source>
</evidence>
<organism evidence="2 3">
    <name type="scientific">Bionectria ochroleuca</name>
    <name type="common">Gliocladium roseum</name>
    <dbReference type="NCBI Taxonomy" id="29856"/>
    <lineage>
        <taxon>Eukaryota</taxon>
        <taxon>Fungi</taxon>
        <taxon>Dikarya</taxon>
        <taxon>Ascomycota</taxon>
        <taxon>Pezizomycotina</taxon>
        <taxon>Sordariomycetes</taxon>
        <taxon>Hypocreomycetidae</taxon>
        <taxon>Hypocreales</taxon>
        <taxon>Bionectriaceae</taxon>
        <taxon>Clonostachys</taxon>
    </lineage>
</organism>
<name>A0ABY6U846_BIOOC</name>
<comment type="caution">
    <text evidence="2">The sequence shown here is derived from an EMBL/GenBank/DDBJ whole genome shotgun (WGS) entry which is preliminary data.</text>
</comment>
<protein>
    <recommendedName>
        <fullName evidence="1">CHAT domain-containing protein</fullName>
    </recommendedName>
</protein>
<reference evidence="2 3" key="1">
    <citation type="submission" date="2019-06" db="EMBL/GenBank/DDBJ databases">
        <authorList>
            <person name="Broberg M."/>
        </authorList>
    </citation>
    <scope>NUCLEOTIDE SEQUENCE [LARGE SCALE GENOMIC DNA]</scope>
</reference>